<dbReference type="PANTHER" id="PTHR35035">
    <property type="entry name" value="DISCOIDIN-INDUCING COMPLEX SUBUNIT B"/>
    <property type="match status" value="1"/>
</dbReference>
<dbReference type="InterPro" id="IPR053370">
    <property type="entry name" value="QS_Complex_Regulator"/>
</dbReference>
<evidence type="ECO:0000256" key="3">
    <source>
        <dbReference type="SAM" id="SignalP"/>
    </source>
</evidence>
<organism evidence="4 5">
    <name type="scientific">Polysphondylium violaceum</name>
    <dbReference type="NCBI Taxonomy" id="133409"/>
    <lineage>
        <taxon>Eukaryota</taxon>
        <taxon>Amoebozoa</taxon>
        <taxon>Evosea</taxon>
        <taxon>Eumycetozoa</taxon>
        <taxon>Dictyostelia</taxon>
        <taxon>Dictyosteliales</taxon>
        <taxon>Dictyosteliaceae</taxon>
        <taxon>Polysphondylium</taxon>
    </lineage>
</organism>
<dbReference type="OrthoDB" id="21578at2759"/>
<feature type="chain" id="PRO_5035303228" description="Transmembrane protein" evidence="3">
    <location>
        <begin position="21"/>
        <end position="956"/>
    </location>
</feature>
<dbReference type="PANTHER" id="PTHR35035:SF4">
    <property type="entry name" value="TRANSMEMBRANE PROTEIN"/>
    <property type="match status" value="1"/>
</dbReference>
<feature type="compositionally biased region" description="Gly residues" evidence="1">
    <location>
        <begin position="844"/>
        <end position="870"/>
    </location>
</feature>
<comment type="caution">
    <text evidence="4">The sequence shown here is derived from an EMBL/GenBank/DDBJ whole genome shotgun (WGS) entry which is preliminary data.</text>
</comment>
<feature type="region of interest" description="Disordered" evidence="1">
    <location>
        <begin position="838"/>
        <end position="876"/>
    </location>
</feature>
<dbReference type="AlphaFoldDB" id="A0A8J4PJY0"/>
<evidence type="ECO:0008006" key="6">
    <source>
        <dbReference type="Google" id="ProtNLM"/>
    </source>
</evidence>
<protein>
    <recommendedName>
        <fullName evidence="6">Transmembrane protein</fullName>
    </recommendedName>
</protein>
<keyword evidence="2" id="KW-1133">Transmembrane helix</keyword>
<evidence type="ECO:0000256" key="2">
    <source>
        <dbReference type="SAM" id="Phobius"/>
    </source>
</evidence>
<keyword evidence="2" id="KW-0472">Membrane</keyword>
<reference evidence="4" key="1">
    <citation type="submission" date="2020-01" db="EMBL/GenBank/DDBJ databases">
        <title>Development of genomics and gene disruption for Polysphondylium violaceum indicates a role for the polyketide synthase stlB in stalk morphogenesis.</title>
        <authorList>
            <person name="Narita B."/>
            <person name="Kawabe Y."/>
            <person name="Kin K."/>
            <person name="Saito T."/>
            <person name="Gibbs R."/>
            <person name="Kuspa A."/>
            <person name="Muzny D."/>
            <person name="Queller D."/>
            <person name="Richards S."/>
            <person name="Strassman J."/>
            <person name="Sucgang R."/>
            <person name="Worley K."/>
            <person name="Schaap P."/>
        </authorList>
    </citation>
    <scope>NUCLEOTIDE SEQUENCE</scope>
    <source>
        <strain evidence="4">QSvi11</strain>
    </source>
</reference>
<dbReference type="EMBL" id="AJWJ01000764">
    <property type="protein sequence ID" value="KAF2069042.1"/>
    <property type="molecule type" value="Genomic_DNA"/>
</dbReference>
<gene>
    <name evidence="4" type="ORF">CYY_009640</name>
</gene>
<keyword evidence="2" id="KW-0812">Transmembrane</keyword>
<keyword evidence="5" id="KW-1185">Reference proteome</keyword>
<evidence type="ECO:0000256" key="1">
    <source>
        <dbReference type="SAM" id="MobiDB-lite"/>
    </source>
</evidence>
<evidence type="ECO:0000313" key="4">
    <source>
        <dbReference type="EMBL" id="KAF2069042.1"/>
    </source>
</evidence>
<feature type="transmembrane region" description="Helical" evidence="2">
    <location>
        <begin position="902"/>
        <end position="922"/>
    </location>
</feature>
<sequence length="956" mass="103661">MKFLILLLFLFSFWGGFLNAGQVVWDGTTGNWETPTNWDTDTLPGAADIVFMIKNNSVITSNAAHQVDIVIVGYQVDYPVVKFIANKGLTCSEFQIKPNATAIFNLPLPTDTFSGDIFVEGTFETNLFFNSNSFITIKSGLNSKYQNFAKSKYYGIDNYQTFYSNNDITVTDVWQNRALMNILNGVIDIQPNSLYMNDSFTFFKGATVNSKSFVTKVYQTAGLTIRDSTYKINNINYDENDEDSIGVFRSQDSAQVSIENSKLLLNNTNYYNLNDSLSNFENSQITLNQAFLNEQRAVAQFSNTTLFTTHVFQLDDDTQVFLRKNSSLTIQDKHLGMYLNSFMELRDSNLTINSINTDLSILGLFNDSTLAIVENSKFSLDGHFLVCNTSTLIVSNSSYVSIRNILQGTEDSYIKVVNSSTIEIFGNVILFETSTFTAIDSNVIVHGYFHLWDSSWFVFRKAKVNIIGRLQYVNEEPLYYSQMDDSEVDVNGVLLNAGNLKINNTLLDVQLNFTTYGTFEAQNSRIIVRAGIFYTKGKLSSYGTNFTVHNGLASVGDDSQFFCEKCIIEINQGNLKQGRNSNVTLLSTVLKNNNGIVTSLSDYIVNPNSLISNNATFILTTNVLAVLDNNNKTDSFIENTGNFEISGGTTTEINIPFKNNGGILNVQQNSTFISLHQNNGTLGLNGGTVSSNSTIEISGGSVSGNGEIGGNVNNTGGSIGGSDTNHIKINGNYTQSDNGQIVITINDEQDLTTLNISGNANIENSTIVIRVNEMITVEKNATVVSSANIVGTFGSIVFKTFSPTSGQETTTKTCVHSSSTNNVGFSVLLNQKDKVKCTTSTGGSNTGGSNTGGSNTGGSNTGGSDTGGSISGISGNGSYQVDNGNSDVSIFSGSSSLSKGTVIGVVVGVVGAVAIVGGIIYFRNRIPTGQQLRNQLKNLSPSRRGSKGPSVKLGQV</sequence>
<name>A0A8J4PJY0_9MYCE</name>
<evidence type="ECO:0000313" key="5">
    <source>
        <dbReference type="Proteomes" id="UP000695562"/>
    </source>
</evidence>
<dbReference type="Proteomes" id="UP000695562">
    <property type="component" value="Unassembled WGS sequence"/>
</dbReference>
<accession>A0A8J4PJY0</accession>
<keyword evidence="3" id="KW-0732">Signal</keyword>
<feature type="signal peptide" evidence="3">
    <location>
        <begin position="1"/>
        <end position="20"/>
    </location>
</feature>
<proteinExistence type="predicted"/>